<keyword evidence="3" id="KW-1185">Reference proteome</keyword>
<dbReference type="RefSeq" id="WP_006099532.1">
    <property type="nucleotide sequence ID" value="NZ_DS989844.1"/>
</dbReference>
<dbReference type="HOGENOM" id="CLU_2952449_0_0_3"/>
<evidence type="ECO:0000256" key="1">
    <source>
        <dbReference type="SAM" id="Phobius"/>
    </source>
</evidence>
<keyword evidence="1" id="KW-1133">Transmembrane helix</keyword>
<keyword evidence="1" id="KW-0812">Transmembrane</keyword>
<name>B4VKS7_9CYAN</name>
<dbReference type="EMBL" id="DS989844">
    <property type="protein sequence ID" value="EDX77424.1"/>
    <property type="molecule type" value="Genomic_DNA"/>
</dbReference>
<keyword evidence="1" id="KW-0472">Membrane</keyword>
<evidence type="ECO:0000313" key="3">
    <source>
        <dbReference type="Proteomes" id="UP000003835"/>
    </source>
</evidence>
<gene>
    <name evidence="2" type="ORF">MC7420_561</name>
</gene>
<dbReference type="AlphaFoldDB" id="B4VKS7"/>
<feature type="transmembrane region" description="Helical" evidence="1">
    <location>
        <begin position="12"/>
        <end position="33"/>
    </location>
</feature>
<dbReference type="Proteomes" id="UP000003835">
    <property type="component" value="Unassembled WGS sequence"/>
</dbReference>
<protein>
    <submittedName>
        <fullName evidence="2">Uncharacterized protein</fullName>
    </submittedName>
</protein>
<accession>B4VKS7</accession>
<evidence type="ECO:0000313" key="2">
    <source>
        <dbReference type="EMBL" id="EDX77424.1"/>
    </source>
</evidence>
<reference evidence="2 3" key="1">
    <citation type="submission" date="2008-07" db="EMBL/GenBank/DDBJ databases">
        <authorList>
            <person name="Tandeau de Marsac N."/>
            <person name="Ferriera S."/>
            <person name="Johnson J."/>
            <person name="Kravitz S."/>
            <person name="Beeson K."/>
            <person name="Sutton G."/>
            <person name="Rogers Y.-H."/>
            <person name="Friedman R."/>
            <person name="Frazier M."/>
            <person name="Venter J.C."/>
        </authorList>
    </citation>
    <scope>NUCLEOTIDE SEQUENCE [LARGE SCALE GENOMIC DNA]</scope>
    <source>
        <strain evidence="2 3">PCC 7420</strain>
    </source>
</reference>
<proteinExistence type="predicted"/>
<sequence>MTKQRNLSAAKIIIALQVLLTPMVLGTVSYWVINSDFQGVIQLKLNRDGGEVLIDRRSE</sequence>
<organism evidence="2 3">
    <name type="scientific">Coleofasciculus chthonoplastes PCC 7420</name>
    <dbReference type="NCBI Taxonomy" id="118168"/>
    <lineage>
        <taxon>Bacteria</taxon>
        <taxon>Bacillati</taxon>
        <taxon>Cyanobacteriota</taxon>
        <taxon>Cyanophyceae</taxon>
        <taxon>Coleofasciculales</taxon>
        <taxon>Coleofasciculaceae</taxon>
        <taxon>Coleofasciculus</taxon>
    </lineage>
</organism>